<feature type="region of interest" description="Disordered" evidence="1">
    <location>
        <begin position="436"/>
        <end position="511"/>
    </location>
</feature>
<keyword evidence="2" id="KW-0472">Membrane</keyword>
<evidence type="ECO:0000313" key="4">
    <source>
        <dbReference type="Proteomes" id="UP000053820"/>
    </source>
</evidence>
<feature type="transmembrane region" description="Helical" evidence="2">
    <location>
        <begin position="121"/>
        <end position="144"/>
    </location>
</feature>
<protein>
    <recommendedName>
        <fullName evidence="5">Transmembrane protein</fullName>
    </recommendedName>
</protein>
<evidence type="ECO:0000313" key="3">
    <source>
        <dbReference type="EMBL" id="KIJ62405.1"/>
    </source>
</evidence>
<evidence type="ECO:0000256" key="2">
    <source>
        <dbReference type="SAM" id="Phobius"/>
    </source>
</evidence>
<name>A0A0C9VW55_9AGAM</name>
<dbReference type="HOGENOM" id="CLU_394392_0_0_1"/>
<proteinExistence type="predicted"/>
<feature type="region of interest" description="Disordered" evidence="1">
    <location>
        <begin position="149"/>
        <end position="168"/>
    </location>
</feature>
<keyword evidence="2" id="KW-1133">Transmembrane helix</keyword>
<feature type="compositionally biased region" description="Polar residues" evidence="1">
    <location>
        <begin position="358"/>
        <end position="367"/>
    </location>
</feature>
<feature type="compositionally biased region" description="Basic residues" evidence="1">
    <location>
        <begin position="473"/>
        <end position="484"/>
    </location>
</feature>
<evidence type="ECO:0000256" key="1">
    <source>
        <dbReference type="SAM" id="MobiDB-lite"/>
    </source>
</evidence>
<organism evidence="3 4">
    <name type="scientific">Hydnomerulius pinastri MD-312</name>
    <dbReference type="NCBI Taxonomy" id="994086"/>
    <lineage>
        <taxon>Eukaryota</taxon>
        <taxon>Fungi</taxon>
        <taxon>Dikarya</taxon>
        <taxon>Basidiomycota</taxon>
        <taxon>Agaricomycotina</taxon>
        <taxon>Agaricomycetes</taxon>
        <taxon>Agaricomycetidae</taxon>
        <taxon>Boletales</taxon>
        <taxon>Boletales incertae sedis</taxon>
        <taxon>Leucogyrophana</taxon>
    </lineage>
</organism>
<feature type="region of interest" description="Disordered" evidence="1">
    <location>
        <begin position="276"/>
        <end position="299"/>
    </location>
</feature>
<feature type="region of interest" description="Disordered" evidence="1">
    <location>
        <begin position="329"/>
        <end position="390"/>
    </location>
</feature>
<keyword evidence="4" id="KW-1185">Reference proteome</keyword>
<dbReference type="AlphaFoldDB" id="A0A0C9VW55"/>
<sequence>MVYIKESGSSSTSLSATPVTSTSEILNHYNINYLQAIPLVASLTTYDFWWPYPAPGISTLTSPSTTSASVADMAITSDVQNVAAPTDGPATSVIQITALPPATTLPPQVSAKLPYHHQLNVIYLVPLFAVLGLILGILAATTWLKRRENQRGMRRSSTFEPGPPYVPAENDTEEDNLHVHETQSMEQVSLFAAGTPSKVTIHGARYTSKRSLLWPSLGRAQQPLSHQSGYAQTIIPSLDGERFTVVQEDPFIATPKPSARSTSKVSLPRITVSPSLSLLSSEDQHDQHSQSGGDIQRPIRRSMFDRLKFGNPHRSASSERGGYVAVDIVHDPSDTTPTNNIRRAASLKKDECSPLSAGRSSGIPTNRRSPKGELQTAKSKDLPKDTDAQDDMDGLIHAKEYVPADERRFFVERGESFSSGQDGATYKRRDVTPYALEHQGSPSWGKEENEGLKEGRTGRQATEEHHPDNYTKAPHRRHSRHKGQRMLSKGPSRGPSVPHIHSSVLPRSPPALMSPPLESTLFFTSPLSLSMSGRVPAKASGVVSPKLRAFDSTPELSLFPLPSKKSTKKLQTSRPAPLLPYPSYPDSPLPRRMKPKLRDRSMSGGQKGLITPLGSPRPKGRSTSATSRDTANGMWSLGSLSPTTLAIALASSESSDALSRVNEIVAQGYNEKQTLSGEDIVASNN</sequence>
<accession>A0A0C9VW55</accession>
<feature type="region of interest" description="Disordered" evidence="1">
    <location>
        <begin position="556"/>
        <end position="633"/>
    </location>
</feature>
<feature type="compositionally biased region" description="Pro residues" evidence="1">
    <location>
        <begin position="577"/>
        <end position="588"/>
    </location>
</feature>
<feature type="compositionally biased region" description="Polar residues" evidence="1">
    <location>
        <begin position="621"/>
        <end position="630"/>
    </location>
</feature>
<keyword evidence="2" id="KW-0812">Transmembrane</keyword>
<gene>
    <name evidence="3" type="ORF">HYDPIDRAFT_30376</name>
</gene>
<reference evidence="3 4" key="1">
    <citation type="submission" date="2014-04" db="EMBL/GenBank/DDBJ databases">
        <title>Evolutionary Origins and Diversification of the Mycorrhizal Mutualists.</title>
        <authorList>
            <consortium name="DOE Joint Genome Institute"/>
            <consortium name="Mycorrhizal Genomics Consortium"/>
            <person name="Kohler A."/>
            <person name="Kuo A."/>
            <person name="Nagy L.G."/>
            <person name="Floudas D."/>
            <person name="Copeland A."/>
            <person name="Barry K.W."/>
            <person name="Cichocki N."/>
            <person name="Veneault-Fourrey C."/>
            <person name="LaButti K."/>
            <person name="Lindquist E.A."/>
            <person name="Lipzen A."/>
            <person name="Lundell T."/>
            <person name="Morin E."/>
            <person name="Murat C."/>
            <person name="Riley R."/>
            <person name="Ohm R."/>
            <person name="Sun H."/>
            <person name="Tunlid A."/>
            <person name="Henrissat B."/>
            <person name="Grigoriev I.V."/>
            <person name="Hibbett D.S."/>
            <person name="Martin F."/>
        </authorList>
    </citation>
    <scope>NUCLEOTIDE SEQUENCE [LARGE SCALE GENOMIC DNA]</scope>
    <source>
        <strain evidence="3 4">MD-312</strain>
    </source>
</reference>
<feature type="compositionally biased region" description="Basic and acidic residues" evidence="1">
    <location>
        <begin position="378"/>
        <end position="387"/>
    </location>
</feature>
<evidence type="ECO:0008006" key="5">
    <source>
        <dbReference type="Google" id="ProtNLM"/>
    </source>
</evidence>
<dbReference type="OrthoDB" id="2678004at2759"/>
<dbReference type="EMBL" id="KN839855">
    <property type="protein sequence ID" value="KIJ62405.1"/>
    <property type="molecule type" value="Genomic_DNA"/>
</dbReference>
<feature type="compositionally biased region" description="Basic and acidic residues" evidence="1">
    <location>
        <begin position="445"/>
        <end position="469"/>
    </location>
</feature>
<dbReference type="Proteomes" id="UP000053820">
    <property type="component" value="Unassembled WGS sequence"/>
</dbReference>